<evidence type="ECO:0000259" key="1">
    <source>
        <dbReference type="PROSITE" id="PS51819"/>
    </source>
</evidence>
<feature type="domain" description="VOC" evidence="1">
    <location>
        <begin position="48"/>
        <end position="151"/>
    </location>
</feature>
<sequence length="151" mass="16812">MSGRDLSYRTIDDPMFGPGAIVITDPQGRRLAFGVAAQAGDYAGLPARLQHTVFQTTDLDNVVRFYVEKVGFAISDEVVDADGTVMVVFTRSDDEHHTLAFFRGSNNEWDHHCYETSAWNDIRNWGDRFAAAEVPIFLGWVATVRGSSVPR</sequence>
<reference evidence="2 3" key="1">
    <citation type="journal article" date="2024" name="Chem. Sci.">
        <title>Discovery of a lagriamide polyketide by integrated genome mining, isotopic labeling, and untargeted metabolomics.</title>
        <authorList>
            <person name="Fergusson C.H."/>
            <person name="Saulog J."/>
            <person name="Paulo B.S."/>
            <person name="Wilson D.M."/>
            <person name="Liu D.Y."/>
            <person name="Morehouse N.J."/>
            <person name="Waterworth S."/>
            <person name="Barkei J."/>
            <person name="Gray C.A."/>
            <person name="Kwan J.C."/>
            <person name="Eustaquio A.S."/>
            <person name="Linington R.G."/>
        </authorList>
    </citation>
    <scope>NUCLEOTIDE SEQUENCE [LARGE SCALE GENOMIC DNA]</scope>
    <source>
        <strain evidence="2 3">RL17-338-BIF-B</strain>
    </source>
</reference>
<dbReference type="RefSeq" id="WP_349540810.1">
    <property type="nucleotide sequence ID" value="NZ_JAOALG010000001.1"/>
</dbReference>
<protein>
    <submittedName>
        <fullName evidence="2">VOC family protein</fullName>
    </submittedName>
</protein>
<dbReference type="Pfam" id="PF00903">
    <property type="entry name" value="Glyoxalase"/>
    <property type="match status" value="1"/>
</dbReference>
<dbReference type="InterPro" id="IPR029068">
    <property type="entry name" value="Glyas_Bleomycin-R_OHBP_Dase"/>
</dbReference>
<dbReference type="PROSITE" id="PS51819">
    <property type="entry name" value="VOC"/>
    <property type="match status" value="1"/>
</dbReference>
<dbReference type="Proteomes" id="UP001469089">
    <property type="component" value="Unassembled WGS sequence"/>
</dbReference>
<accession>A0ABV1LEW6</accession>
<comment type="caution">
    <text evidence="2">The sequence shown here is derived from an EMBL/GenBank/DDBJ whole genome shotgun (WGS) entry which is preliminary data.</text>
</comment>
<dbReference type="InterPro" id="IPR037523">
    <property type="entry name" value="VOC_core"/>
</dbReference>
<proteinExistence type="predicted"/>
<dbReference type="InterPro" id="IPR004360">
    <property type="entry name" value="Glyas_Fos-R_dOase_dom"/>
</dbReference>
<name>A0ABV1LEW6_9BURK</name>
<organism evidence="2 3">
    <name type="scientific">Paraburkholderia acidicola</name>
    <dbReference type="NCBI Taxonomy" id="1912599"/>
    <lineage>
        <taxon>Bacteria</taxon>
        <taxon>Pseudomonadati</taxon>
        <taxon>Pseudomonadota</taxon>
        <taxon>Betaproteobacteria</taxon>
        <taxon>Burkholderiales</taxon>
        <taxon>Burkholderiaceae</taxon>
        <taxon>Paraburkholderia</taxon>
    </lineage>
</organism>
<dbReference type="SUPFAM" id="SSF54593">
    <property type="entry name" value="Glyoxalase/Bleomycin resistance protein/Dihydroxybiphenyl dioxygenase"/>
    <property type="match status" value="1"/>
</dbReference>
<evidence type="ECO:0000313" key="2">
    <source>
        <dbReference type="EMBL" id="MEQ5837890.1"/>
    </source>
</evidence>
<gene>
    <name evidence="2" type="ORF">N0A02_00355</name>
</gene>
<dbReference type="Gene3D" id="3.10.180.10">
    <property type="entry name" value="2,3-Dihydroxybiphenyl 1,2-Dioxygenase, domain 1"/>
    <property type="match status" value="1"/>
</dbReference>
<dbReference type="EMBL" id="JAOALG010000001">
    <property type="protein sequence ID" value="MEQ5837890.1"/>
    <property type="molecule type" value="Genomic_DNA"/>
</dbReference>
<keyword evidence="3" id="KW-1185">Reference proteome</keyword>
<evidence type="ECO:0000313" key="3">
    <source>
        <dbReference type="Proteomes" id="UP001469089"/>
    </source>
</evidence>